<dbReference type="GO" id="GO:0017148">
    <property type="term" value="P:negative regulation of translation"/>
    <property type="evidence" value="ECO:0007669"/>
    <property type="project" value="TreeGrafter"/>
</dbReference>
<dbReference type="GO" id="GO:0005739">
    <property type="term" value="C:mitochondrion"/>
    <property type="evidence" value="ECO:0007669"/>
    <property type="project" value="UniProtKB-SubCell"/>
</dbReference>
<reference evidence="7" key="1">
    <citation type="submission" date="2025-08" db="UniProtKB">
        <authorList>
            <consortium name="RefSeq"/>
        </authorList>
    </citation>
    <scope>IDENTIFICATION</scope>
</reference>
<dbReference type="GeneID" id="106537277"/>
<evidence type="ECO:0000313" key="6">
    <source>
        <dbReference type="Proteomes" id="UP000192220"/>
    </source>
</evidence>
<dbReference type="InParanoid" id="A0A2I4DCZ8"/>
<keyword evidence="6" id="KW-1185">Reference proteome</keyword>
<dbReference type="CTD" id="115416"/>
<dbReference type="PANTHER" id="PTHR21043:SF0">
    <property type="entry name" value="MITOCHONDRIAL ASSEMBLY OF RIBOSOMAL LARGE SUBUNIT PROTEIN 1"/>
    <property type="match status" value="1"/>
</dbReference>
<proteinExistence type="inferred from homology"/>
<keyword evidence="3" id="KW-0496">Mitochondrion</keyword>
<dbReference type="SUPFAM" id="SSF81301">
    <property type="entry name" value="Nucleotidyltransferase"/>
    <property type="match status" value="1"/>
</dbReference>
<evidence type="ECO:0000256" key="5">
    <source>
        <dbReference type="ARBA" id="ARBA00073331"/>
    </source>
</evidence>
<dbReference type="GO" id="GO:0090071">
    <property type="term" value="P:negative regulation of ribosome biogenesis"/>
    <property type="evidence" value="ECO:0007669"/>
    <property type="project" value="TreeGrafter"/>
</dbReference>
<evidence type="ECO:0000256" key="2">
    <source>
        <dbReference type="ARBA" id="ARBA00010574"/>
    </source>
</evidence>
<evidence type="ECO:0000256" key="1">
    <source>
        <dbReference type="ARBA" id="ARBA00004173"/>
    </source>
</evidence>
<accession>A0A2I4DCZ8</accession>
<comment type="similarity">
    <text evidence="2">Belongs to the Iojap/RsfS family.</text>
</comment>
<dbReference type="STRING" id="52670.A0A2I4DCZ8"/>
<evidence type="ECO:0000256" key="3">
    <source>
        <dbReference type="ARBA" id="ARBA00023128"/>
    </source>
</evidence>
<dbReference type="FunCoup" id="A0A2I4DCZ8">
    <property type="interactions" value="254"/>
</dbReference>
<evidence type="ECO:0000313" key="7">
    <source>
        <dbReference type="RefSeq" id="XP_013890118.1"/>
    </source>
</evidence>
<dbReference type="InterPro" id="IPR004394">
    <property type="entry name" value="Iojap/RsfS/C7orf30"/>
</dbReference>
<dbReference type="HAMAP" id="MF_01477">
    <property type="entry name" value="Iojap_RsfS"/>
    <property type="match status" value="1"/>
</dbReference>
<dbReference type="InterPro" id="IPR043519">
    <property type="entry name" value="NT_sf"/>
</dbReference>
<dbReference type="KEGG" id="alim:106537277"/>
<dbReference type="GO" id="GO:0043023">
    <property type="term" value="F:ribosomal large subunit binding"/>
    <property type="evidence" value="ECO:0007669"/>
    <property type="project" value="TreeGrafter"/>
</dbReference>
<name>A0A2I4DCZ8_AUSLI</name>
<comment type="subcellular location">
    <subcellularLocation>
        <location evidence="1">Mitochondrion</location>
    </subcellularLocation>
</comment>
<dbReference type="Proteomes" id="UP000192220">
    <property type="component" value="Unplaced"/>
</dbReference>
<dbReference type="OrthoDB" id="21330at2759"/>
<gene>
    <name evidence="7" type="primary">malsu1</name>
</gene>
<organism evidence="6 7">
    <name type="scientific">Austrofundulus limnaeus</name>
    <name type="common">Annual killifish</name>
    <dbReference type="NCBI Taxonomy" id="52670"/>
    <lineage>
        <taxon>Eukaryota</taxon>
        <taxon>Metazoa</taxon>
        <taxon>Chordata</taxon>
        <taxon>Craniata</taxon>
        <taxon>Vertebrata</taxon>
        <taxon>Euteleostomi</taxon>
        <taxon>Actinopterygii</taxon>
        <taxon>Neopterygii</taxon>
        <taxon>Teleostei</taxon>
        <taxon>Neoteleostei</taxon>
        <taxon>Acanthomorphata</taxon>
        <taxon>Ovalentaria</taxon>
        <taxon>Atherinomorphae</taxon>
        <taxon>Cyprinodontiformes</taxon>
        <taxon>Rivulidae</taxon>
        <taxon>Austrofundulus</taxon>
    </lineage>
</organism>
<comment type="function">
    <text evidence="4">Required for normal mitochondrial ribosome function and mitochondrial translation. May play a role in ribosome biogenesis by preventing premature association of the 28S and 39S ribosomal subunits. Interacts with mitochondrial ribosomal protein uL14m (MRPL14), probably blocking formation of intersubunit bridge B8, preventing association of the 28S and 39S ribosomal subunits. Addition to isolated mitochondrial ribosomal subunits partially inhibits translation, probably by interfering with the association of the 28S and 39S ribosomal subunits and the formation of functional ribosomes. May also participate in the assembly and/or regulation of the stability of the large subunit of the mitochondrial ribosome. May function as a ribosomal silencing factor.</text>
</comment>
<dbReference type="PANTHER" id="PTHR21043">
    <property type="entry name" value="IOJAP SUPERFAMILY ORTHOLOG"/>
    <property type="match status" value="1"/>
</dbReference>
<dbReference type="Pfam" id="PF02410">
    <property type="entry name" value="RsfS"/>
    <property type="match status" value="1"/>
</dbReference>
<dbReference type="NCBIfam" id="TIGR00090">
    <property type="entry name" value="rsfS_iojap_ybeB"/>
    <property type="match status" value="1"/>
</dbReference>
<dbReference type="RefSeq" id="XP_013890118.1">
    <property type="nucleotide sequence ID" value="XM_014034664.1"/>
</dbReference>
<dbReference type="Gene3D" id="3.30.460.10">
    <property type="entry name" value="Beta Polymerase, domain 2"/>
    <property type="match status" value="1"/>
</dbReference>
<dbReference type="FunFam" id="3.30.460.10:FF:000018">
    <property type="entry name" value="Mitochondrial assembly of ribosomal large subunit 1"/>
    <property type="match status" value="1"/>
</dbReference>
<evidence type="ECO:0000256" key="4">
    <source>
        <dbReference type="ARBA" id="ARBA00053669"/>
    </source>
</evidence>
<sequence length="144" mass="16882">MKGKSLNHNSEIFSVSVLVSLLRQENAMDLCVIKLPEYFNYADYFVVATGFSPRHIRAMALYTVKVYKFLKKEKDPHVKIEGKDSENWICIDFGGIVVHYMVQETRELYELEKLWTLRAYDEQLQKIPSEKLPEDFILDAELTK</sequence>
<protein>
    <recommendedName>
        <fullName evidence="5">Mitochondrial assembly of ribosomal large subunit protein 1</fullName>
    </recommendedName>
</protein>
<dbReference type="AlphaFoldDB" id="A0A2I4DCZ8"/>